<accession>A0A9P6ALZ0</accession>
<keyword evidence="4 6" id="KW-0472">Membrane</keyword>
<dbReference type="EMBL" id="MU129064">
    <property type="protein sequence ID" value="KAF9508166.1"/>
    <property type="molecule type" value="Genomic_DNA"/>
</dbReference>
<dbReference type="InterPro" id="IPR006603">
    <property type="entry name" value="PQ-loop_rpt"/>
</dbReference>
<dbReference type="OrthoDB" id="407617at2759"/>
<feature type="region of interest" description="Disordered" evidence="5">
    <location>
        <begin position="232"/>
        <end position="278"/>
    </location>
</feature>
<dbReference type="Gene3D" id="1.20.1280.290">
    <property type="match status" value="2"/>
</dbReference>
<gene>
    <name evidence="7" type="ORF">BS47DRAFT_1417660</name>
</gene>
<proteinExistence type="predicted"/>
<keyword evidence="8" id="KW-1185">Reference proteome</keyword>
<feature type="transmembrane region" description="Helical" evidence="6">
    <location>
        <begin position="124"/>
        <end position="141"/>
    </location>
</feature>
<organism evidence="7 8">
    <name type="scientific">Hydnum rufescens UP504</name>
    <dbReference type="NCBI Taxonomy" id="1448309"/>
    <lineage>
        <taxon>Eukaryota</taxon>
        <taxon>Fungi</taxon>
        <taxon>Dikarya</taxon>
        <taxon>Basidiomycota</taxon>
        <taxon>Agaricomycotina</taxon>
        <taxon>Agaricomycetes</taxon>
        <taxon>Cantharellales</taxon>
        <taxon>Hydnaceae</taxon>
        <taxon>Hydnum</taxon>
    </lineage>
</organism>
<evidence type="ECO:0000256" key="3">
    <source>
        <dbReference type="ARBA" id="ARBA00022989"/>
    </source>
</evidence>
<evidence type="ECO:0000256" key="2">
    <source>
        <dbReference type="ARBA" id="ARBA00022692"/>
    </source>
</evidence>
<dbReference type="InterPro" id="IPR051415">
    <property type="entry name" value="LAAT-1"/>
</dbReference>
<dbReference type="Proteomes" id="UP000886523">
    <property type="component" value="Unassembled WGS sequence"/>
</dbReference>
<evidence type="ECO:0000256" key="5">
    <source>
        <dbReference type="SAM" id="MobiDB-lite"/>
    </source>
</evidence>
<dbReference type="PANTHER" id="PTHR16201">
    <property type="entry name" value="SEVEN TRANSMEMBRANE PROTEIN 1-RELATED"/>
    <property type="match status" value="1"/>
</dbReference>
<evidence type="ECO:0000313" key="7">
    <source>
        <dbReference type="EMBL" id="KAF9508166.1"/>
    </source>
</evidence>
<feature type="transmembrane region" description="Helical" evidence="6">
    <location>
        <begin position="153"/>
        <end position="177"/>
    </location>
</feature>
<feature type="transmembrane region" description="Helical" evidence="6">
    <location>
        <begin position="183"/>
        <end position="206"/>
    </location>
</feature>
<name>A0A9P6ALZ0_9AGAM</name>
<feature type="transmembrane region" description="Helical" evidence="6">
    <location>
        <begin position="92"/>
        <end position="112"/>
    </location>
</feature>
<dbReference type="AlphaFoldDB" id="A0A9P6ALZ0"/>
<protein>
    <recommendedName>
        <fullName evidence="9">PQ loop repeat protein</fullName>
    </recommendedName>
</protein>
<keyword evidence="2 6" id="KW-0812">Transmembrane</keyword>
<evidence type="ECO:0000256" key="4">
    <source>
        <dbReference type="ARBA" id="ARBA00023136"/>
    </source>
</evidence>
<dbReference type="SMART" id="SM00679">
    <property type="entry name" value="CTNS"/>
    <property type="match status" value="2"/>
</dbReference>
<dbReference type="Pfam" id="PF04193">
    <property type="entry name" value="PQ-loop"/>
    <property type="match status" value="2"/>
</dbReference>
<evidence type="ECO:0000313" key="8">
    <source>
        <dbReference type="Proteomes" id="UP000886523"/>
    </source>
</evidence>
<comment type="subcellular location">
    <subcellularLocation>
        <location evidence="1">Membrane</location>
        <topology evidence="1">Multi-pass membrane protein</topology>
    </subcellularLocation>
</comment>
<evidence type="ECO:0000256" key="1">
    <source>
        <dbReference type="ARBA" id="ARBA00004141"/>
    </source>
</evidence>
<dbReference type="PANTHER" id="PTHR16201:SF37">
    <property type="entry name" value="PQ-LOOP REPEAT-CONTAINING PROTEIN"/>
    <property type="match status" value="1"/>
</dbReference>
<keyword evidence="3 6" id="KW-1133">Transmembrane helix</keyword>
<comment type="caution">
    <text evidence="7">The sequence shown here is derived from an EMBL/GenBank/DDBJ whole genome shotgun (WGS) entry which is preliminary data.</text>
</comment>
<feature type="compositionally biased region" description="Basic and acidic residues" evidence="5">
    <location>
        <begin position="252"/>
        <end position="269"/>
    </location>
</feature>
<reference evidence="7" key="1">
    <citation type="journal article" date="2020" name="Nat. Commun.">
        <title>Large-scale genome sequencing of mycorrhizal fungi provides insights into the early evolution of symbiotic traits.</title>
        <authorList>
            <person name="Miyauchi S."/>
            <person name="Kiss E."/>
            <person name="Kuo A."/>
            <person name="Drula E."/>
            <person name="Kohler A."/>
            <person name="Sanchez-Garcia M."/>
            <person name="Morin E."/>
            <person name="Andreopoulos B."/>
            <person name="Barry K.W."/>
            <person name="Bonito G."/>
            <person name="Buee M."/>
            <person name="Carver A."/>
            <person name="Chen C."/>
            <person name="Cichocki N."/>
            <person name="Clum A."/>
            <person name="Culley D."/>
            <person name="Crous P.W."/>
            <person name="Fauchery L."/>
            <person name="Girlanda M."/>
            <person name="Hayes R.D."/>
            <person name="Keri Z."/>
            <person name="LaButti K."/>
            <person name="Lipzen A."/>
            <person name="Lombard V."/>
            <person name="Magnuson J."/>
            <person name="Maillard F."/>
            <person name="Murat C."/>
            <person name="Nolan M."/>
            <person name="Ohm R.A."/>
            <person name="Pangilinan J."/>
            <person name="Pereira M.F."/>
            <person name="Perotto S."/>
            <person name="Peter M."/>
            <person name="Pfister S."/>
            <person name="Riley R."/>
            <person name="Sitrit Y."/>
            <person name="Stielow J.B."/>
            <person name="Szollosi G."/>
            <person name="Zifcakova L."/>
            <person name="Stursova M."/>
            <person name="Spatafora J.W."/>
            <person name="Tedersoo L."/>
            <person name="Vaario L.M."/>
            <person name="Yamada A."/>
            <person name="Yan M."/>
            <person name="Wang P."/>
            <person name="Xu J."/>
            <person name="Bruns T."/>
            <person name="Baldrian P."/>
            <person name="Vilgalys R."/>
            <person name="Dunand C."/>
            <person name="Henrissat B."/>
            <person name="Grigoriev I.V."/>
            <person name="Hibbett D."/>
            <person name="Nagy L.G."/>
            <person name="Martin F.M."/>
        </authorList>
    </citation>
    <scope>NUCLEOTIDE SEQUENCE</scope>
    <source>
        <strain evidence="7">UP504</strain>
    </source>
</reference>
<evidence type="ECO:0000256" key="6">
    <source>
        <dbReference type="SAM" id="Phobius"/>
    </source>
</evidence>
<dbReference type="GO" id="GO:0016020">
    <property type="term" value="C:membrane"/>
    <property type="evidence" value="ECO:0007669"/>
    <property type="project" value="UniProtKB-SubCell"/>
</dbReference>
<sequence length="302" mass="33275">MPHNHAAENILGTIGTVLWTGQLIPQIWKSWREKSTEGLSTTLMYGAPATGVYNIVQHINIPLIIQPQLFGALAALSWTQCLHYSRKLSTRLCTAIYISYLIVFAAFESGMTYVTSTSIHGQEFLRFFGVFSVVLIVIGLIPQYIEIWRLGEVIGISMVFMALDIAGGVFSLLSLVFRRQFDAVASATYICVIVMDGIVVICALVLNPRSRRRRREAALRASTPSTITTTISASAEGASRARETGSGMTIRIPEKKSEDVASHTSHSQEEAPSDIDVERGAGIKAYRGRKYGVVSEWRWPCG</sequence>
<evidence type="ECO:0008006" key="9">
    <source>
        <dbReference type="Google" id="ProtNLM"/>
    </source>
</evidence>